<sequence>MRNALSRWLPCLHWPRPTTASLRQDAFAGLTVGLMLVPQSIAYAALAGMPLETGLYASMLPLVVMVLLASSPLLGTGPTALTALMVASALAPMAQAASPAWVTLAVWLALLAGLFQVLLGLARLDWLLGVVTAPVLSGFTQAAALLIMASQVPALTGVSWDAWLTARSPAELGWLLQAMDGRALVFGLAGIAALVLTRRFASTIPSAALVMATGAAISWLTGYAASGSAVIGELHAHWQGLALPHGVGLGTLAQLVLPALVIALMSFVEVTPSARTEHALAGTSWNPNQDLLAQGLGKITAGLAGSFATSASFSRSAVNHYAGARTGWSALFAALLVLLATLWLTPLLRHVPLALLAALVVTAVSGLIKPRALARLWNFSRVEAGIAVLTLVVTLLAAPRIYWGVLAGLLANLAYFMYQRLHPRIIEVGRYPEDGRLRDRHLWHLPPLAEEVLALRLDAGLDFATASALTQRVEREWDARPQLRSICLVAGAITNIDATGLEALYHLRELAARRGGQLYLSGMKLPLETRLRQAGLLGDAAHVRVLQTDAQTVQALAQLQHPDGATEAR</sequence>
<feature type="transmembrane region" description="Helical" evidence="5">
    <location>
        <begin position="99"/>
        <end position="119"/>
    </location>
</feature>
<dbReference type="GO" id="GO:0055085">
    <property type="term" value="P:transmembrane transport"/>
    <property type="evidence" value="ECO:0007669"/>
    <property type="project" value="InterPro"/>
</dbReference>
<evidence type="ECO:0000259" key="6">
    <source>
        <dbReference type="PROSITE" id="PS50801"/>
    </source>
</evidence>
<dbReference type="OrthoDB" id="9769739at2"/>
<keyword evidence="8" id="KW-1185">Reference proteome</keyword>
<dbReference type="PANTHER" id="PTHR11814">
    <property type="entry name" value="SULFATE TRANSPORTER"/>
    <property type="match status" value="1"/>
</dbReference>
<protein>
    <submittedName>
        <fullName evidence="7">SulP family inorganic anion transporter</fullName>
    </submittedName>
</protein>
<feature type="transmembrane region" description="Helical" evidence="5">
    <location>
        <begin position="208"/>
        <end position="226"/>
    </location>
</feature>
<dbReference type="Pfam" id="PF00916">
    <property type="entry name" value="Sulfate_transp"/>
    <property type="match status" value="1"/>
</dbReference>
<dbReference type="CDD" id="cd07042">
    <property type="entry name" value="STAS_SulP_like_sulfate_transporter"/>
    <property type="match status" value="1"/>
</dbReference>
<dbReference type="Proteomes" id="UP000278006">
    <property type="component" value="Unassembled WGS sequence"/>
</dbReference>
<keyword evidence="3 5" id="KW-1133">Transmembrane helix</keyword>
<accession>A0A3M6QJB3</accession>
<dbReference type="Gene3D" id="3.30.750.24">
    <property type="entry name" value="STAS domain"/>
    <property type="match status" value="1"/>
</dbReference>
<dbReference type="GO" id="GO:0016020">
    <property type="term" value="C:membrane"/>
    <property type="evidence" value="ECO:0007669"/>
    <property type="project" value="UniProtKB-SubCell"/>
</dbReference>
<evidence type="ECO:0000256" key="5">
    <source>
        <dbReference type="SAM" id="Phobius"/>
    </source>
</evidence>
<organism evidence="7 8">
    <name type="scientific">Corticibacter populi</name>
    <dbReference type="NCBI Taxonomy" id="1550736"/>
    <lineage>
        <taxon>Bacteria</taxon>
        <taxon>Pseudomonadati</taxon>
        <taxon>Pseudomonadota</taxon>
        <taxon>Betaproteobacteria</taxon>
        <taxon>Burkholderiales</taxon>
        <taxon>Comamonadaceae</taxon>
        <taxon>Corticibacter</taxon>
    </lineage>
</organism>
<dbReference type="SUPFAM" id="SSF52091">
    <property type="entry name" value="SpoIIaa-like"/>
    <property type="match status" value="1"/>
</dbReference>
<comment type="caution">
    <text evidence="7">The sequence shown here is derived from an EMBL/GenBank/DDBJ whole genome shotgun (WGS) entry which is preliminary data.</text>
</comment>
<dbReference type="InterPro" id="IPR011547">
    <property type="entry name" value="SLC26A/SulP_dom"/>
</dbReference>
<keyword evidence="2 5" id="KW-0812">Transmembrane</keyword>
<dbReference type="EMBL" id="RDQO01000007">
    <property type="protein sequence ID" value="RMX03065.1"/>
    <property type="molecule type" value="Genomic_DNA"/>
</dbReference>
<feature type="transmembrane region" description="Helical" evidence="5">
    <location>
        <begin position="26"/>
        <end position="47"/>
    </location>
</feature>
<comment type="subcellular location">
    <subcellularLocation>
        <location evidence="1">Membrane</location>
        <topology evidence="1">Multi-pass membrane protein</topology>
    </subcellularLocation>
</comment>
<dbReference type="InterPro" id="IPR002645">
    <property type="entry name" value="STAS_dom"/>
</dbReference>
<dbReference type="PROSITE" id="PS50801">
    <property type="entry name" value="STAS"/>
    <property type="match status" value="1"/>
</dbReference>
<feature type="transmembrane region" description="Helical" evidence="5">
    <location>
        <begin position="351"/>
        <end position="369"/>
    </location>
</feature>
<evidence type="ECO:0000256" key="3">
    <source>
        <dbReference type="ARBA" id="ARBA00022989"/>
    </source>
</evidence>
<gene>
    <name evidence="7" type="ORF">D8I35_18035</name>
</gene>
<dbReference type="RefSeq" id="WP_122231840.1">
    <property type="nucleotide sequence ID" value="NZ_RDQO01000007.1"/>
</dbReference>
<reference evidence="7 8" key="1">
    <citation type="submission" date="2018-10" db="EMBL/GenBank/DDBJ databases">
        <title>Draft genome of Cortibacter populi DSM10536.</title>
        <authorList>
            <person name="Bernier A.-M."/>
            <person name="Bernard K."/>
        </authorList>
    </citation>
    <scope>NUCLEOTIDE SEQUENCE [LARGE SCALE GENOMIC DNA]</scope>
    <source>
        <strain evidence="7 8">DSM 105136</strain>
    </source>
</reference>
<evidence type="ECO:0000256" key="2">
    <source>
        <dbReference type="ARBA" id="ARBA00022692"/>
    </source>
</evidence>
<keyword evidence="4 5" id="KW-0472">Membrane</keyword>
<evidence type="ECO:0000313" key="7">
    <source>
        <dbReference type="EMBL" id="RMX03065.1"/>
    </source>
</evidence>
<dbReference type="AlphaFoldDB" id="A0A3M6QJB3"/>
<feature type="transmembrane region" description="Helical" evidence="5">
    <location>
        <begin position="328"/>
        <end position="345"/>
    </location>
</feature>
<feature type="domain" description="STAS" evidence="6">
    <location>
        <begin position="450"/>
        <end position="559"/>
    </location>
</feature>
<name>A0A3M6QJB3_9BURK</name>
<feature type="transmembrane region" description="Helical" evidence="5">
    <location>
        <begin position="246"/>
        <end position="268"/>
    </location>
</feature>
<feature type="transmembrane region" description="Helical" evidence="5">
    <location>
        <begin position="126"/>
        <end position="152"/>
    </location>
</feature>
<feature type="transmembrane region" description="Helical" evidence="5">
    <location>
        <begin position="172"/>
        <end position="196"/>
    </location>
</feature>
<feature type="transmembrane region" description="Helical" evidence="5">
    <location>
        <begin position="59"/>
        <end position="87"/>
    </location>
</feature>
<dbReference type="InterPro" id="IPR036513">
    <property type="entry name" value="STAS_dom_sf"/>
</dbReference>
<proteinExistence type="predicted"/>
<evidence type="ECO:0000256" key="1">
    <source>
        <dbReference type="ARBA" id="ARBA00004141"/>
    </source>
</evidence>
<dbReference type="Pfam" id="PF01740">
    <property type="entry name" value="STAS"/>
    <property type="match status" value="1"/>
</dbReference>
<dbReference type="InterPro" id="IPR001902">
    <property type="entry name" value="SLC26A/SulP_fam"/>
</dbReference>
<evidence type="ECO:0000256" key="4">
    <source>
        <dbReference type="ARBA" id="ARBA00023136"/>
    </source>
</evidence>
<evidence type="ECO:0000313" key="8">
    <source>
        <dbReference type="Proteomes" id="UP000278006"/>
    </source>
</evidence>